<sequence length="165" mass="18366">MKTDDVGNPEALCSSPLEIPHGTGRPATSAACRLGHCCQGLRPSTDSCCQGSHPGPKPHRAIACQHCGEELKRNSNLRRHFNAHLEPAEHPLACYRSGCGGRFSFRLPHEHNQGFREALQLLGRAAGARCLWMRMLMKTLQRWSACTEGSTPLTSREQRLERQWV</sequence>
<protein>
    <recommendedName>
        <fullName evidence="2">C2H2-type domain-containing protein</fullName>
    </recommendedName>
</protein>
<dbReference type="RefSeq" id="XP_070868052.1">
    <property type="nucleotide sequence ID" value="XM_071007680.1"/>
</dbReference>
<dbReference type="Gene3D" id="3.30.160.60">
    <property type="entry name" value="Classic Zinc Finger"/>
    <property type="match status" value="1"/>
</dbReference>
<keyword evidence="1" id="KW-0862">Zinc</keyword>
<name>A0ABR4DG48_9PEZI</name>
<keyword evidence="1" id="KW-0479">Metal-binding</keyword>
<evidence type="ECO:0000313" key="3">
    <source>
        <dbReference type="EMBL" id="KAL2269328.1"/>
    </source>
</evidence>
<reference evidence="3 4" key="1">
    <citation type="journal article" date="2024" name="Commun. Biol.">
        <title>Comparative genomic analysis of thermophilic fungi reveals convergent evolutionary adaptations and gene losses.</title>
        <authorList>
            <person name="Steindorff A.S."/>
            <person name="Aguilar-Pontes M.V."/>
            <person name="Robinson A.J."/>
            <person name="Andreopoulos B."/>
            <person name="LaButti K."/>
            <person name="Kuo A."/>
            <person name="Mondo S."/>
            <person name="Riley R."/>
            <person name="Otillar R."/>
            <person name="Haridas S."/>
            <person name="Lipzen A."/>
            <person name="Grimwood J."/>
            <person name="Schmutz J."/>
            <person name="Clum A."/>
            <person name="Reid I.D."/>
            <person name="Moisan M.C."/>
            <person name="Butler G."/>
            <person name="Nguyen T.T.M."/>
            <person name="Dewar K."/>
            <person name="Conant G."/>
            <person name="Drula E."/>
            <person name="Henrissat B."/>
            <person name="Hansel C."/>
            <person name="Singer S."/>
            <person name="Hutchinson M.I."/>
            <person name="de Vries R.P."/>
            <person name="Natvig D.O."/>
            <person name="Powell A.J."/>
            <person name="Tsang A."/>
            <person name="Grigoriev I.V."/>
        </authorList>
    </citation>
    <scope>NUCLEOTIDE SEQUENCE [LARGE SCALE GENOMIC DNA]</scope>
    <source>
        <strain evidence="3 4">ATCC 22073</strain>
    </source>
</reference>
<evidence type="ECO:0000313" key="4">
    <source>
        <dbReference type="Proteomes" id="UP001600064"/>
    </source>
</evidence>
<dbReference type="GeneID" id="98122324"/>
<comment type="caution">
    <text evidence="3">The sequence shown here is derived from an EMBL/GenBank/DDBJ whole genome shotgun (WGS) entry which is preliminary data.</text>
</comment>
<dbReference type="InterPro" id="IPR013087">
    <property type="entry name" value="Znf_C2H2_type"/>
</dbReference>
<dbReference type="Proteomes" id="UP001600064">
    <property type="component" value="Unassembled WGS sequence"/>
</dbReference>
<feature type="domain" description="C2H2-type" evidence="2">
    <location>
        <begin position="62"/>
        <end position="89"/>
    </location>
</feature>
<dbReference type="PROSITE" id="PS00028">
    <property type="entry name" value="ZINC_FINGER_C2H2_1"/>
    <property type="match status" value="1"/>
</dbReference>
<dbReference type="EMBL" id="JAZGUE010000002">
    <property type="protein sequence ID" value="KAL2269328.1"/>
    <property type="molecule type" value="Genomic_DNA"/>
</dbReference>
<keyword evidence="1" id="KW-0863">Zinc-finger</keyword>
<evidence type="ECO:0000256" key="1">
    <source>
        <dbReference type="PROSITE-ProRule" id="PRU00042"/>
    </source>
</evidence>
<gene>
    <name evidence="3" type="ORF">VTJ83DRAFT_1512</name>
</gene>
<proteinExistence type="predicted"/>
<keyword evidence="4" id="KW-1185">Reference proteome</keyword>
<accession>A0ABR4DG48</accession>
<evidence type="ECO:0000259" key="2">
    <source>
        <dbReference type="PROSITE" id="PS50157"/>
    </source>
</evidence>
<organism evidence="3 4">
    <name type="scientific">Remersonia thermophila</name>
    <dbReference type="NCBI Taxonomy" id="72144"/>
    <lineage>
        <taxon>Eukaryota</taxon>
        <taxon>Fungi</taxon>
        <taxon>Dikarya</taxon>
        <taxon>Ascomycota</taxon>
        <taxon>Pezizomycotina</taxon>
        <taxon>Sordariomycetes</taxon>
        <taxon>Sordariomycetidae</taxon>
        <taxon>Sordariales</taxon>
        <taxon>Sordariales incertae sedis</taxon>
        <taxon>Remersonia</taxon>
    </lineage>
</organism>
<dbReference type="PROSITE" id="PS50157">
    <property type="entry name" value="ZINC_FINGER_C2H2_2"/>
    <property type="match status" value="1"/>
</dbReference>